<sequence>MTDGLHVCFFTDQHPRTLGGAQASVLLQRTFLERAGHTVTIVAPRDPAGGSDDPGVVALPALTVAQGQYSAVLPSSRMDARVDHALEARGPVDVVHLQGDFWGAWLGKRYAARHRLPLVLTTHTNVDASFRAVAGPAAGLGLRTVAAWQRQATGDRARRSGHGSGYDYLRALASGADAVVAPSGHFAARLREAGLPVTAVIPTGVHDDDVAASAGRGPRQDGHSRQDDQVSLVWLGRFSAEKRPLELIEAIAATDQRTVADLYGTGTLFDRAQRQVRALGLTDRVRLHGAVDHTEALRAIASADLLVQTSRGFETQGMTVYEALALGVPVVVCDRAIADELGGDDAPWVWCAEGPEPGSLADALGTAARAVRAQDGPRVPRSFSTGLLQSAQTERLLAVYAEALGTARSQSRPAALSARYSSARRGARSSGNASTTSAP</sequence>
<evidence type="ECO:0000259" key="5">
    <source>
        <dbReference type="Pfam" id="PF00534"/>
    </source>
</evidence>
<accession>A0ABV9HQV2</accession>
<evidence type="ECO:0000313" key="7">
    <source>
        <dbReference type="EMBL" id="MFC4632040.1"/>
    </source>
</evidence>
<comment type="caution">
    <text evidence="7">The sequence shown here is derived from an EMBL/GenBank/DDBJ whole genome shotgun (WGS) entry which is preliminary data.</text>
</comment>
<keyword evidence="3" id="KW-0808">Transferase</keyword>
<name>A0ABV9HQV2_9MICO</name>
<reference evidence="8" key="1">
    <citation type="journal article" date="2019" name="Int. J. Syst. Evol. Microbiol.">
        <title>The Global Catalogue of Microorganisms (GCM) 10K type strain sequencing project: providing services to taxonomists for standard genome sequencing and annotation.</title>
        <authorList>
            <consortium name="The Broad Institute Genomics Platform"/>
            <consortium name="The Broad Institute Genome Sequencing Center for Infectious Disease"/>
            <person name="Wu L."/>
            <person name="Ma J."/>
        </authorList>
    </citation>
    <scope>NUCLEOTIDE SEQUENCE [LARGE SCALE GENOMIC DNA]</scope>
    <source>
        <strain evidence="8">CCUG 42722</strain>
    </source>
</reference>
<dbReference type="PANTHER" id="PTHR45947">
    <property type="entry name" value="SULFOQUINOVOSYL TRANSFERASE SQD2"/>
    <property type="match status" value="1"/>
</dbReference>
<keyword evidence="2" id="KW-0328">Glycosyltransferase</keyword>
<dbReference type="Pfam" id="PF13439">
    <property type="entry name" value="Glyco_transf_4"/>
    <property type="match status" value="1"/>
</dbReference>
<protein>
    <recommendedName>
        <fullName evidence="1">D-inositol 3-phosphate glycosyltransferase</fullName>
    </recommendedName>
</protein>
<dbReference type="Proteomes" id="UP001596011">
    <property type="component" value="Unassembled WGS sequence"/>
</dbReference>
<organism evidence="7 8">
    <name type="scientific">Promicromonospora alba</name>
    <dbReference type="NCBI Taxonomy" id="1616110"/>
    <lineage>
        <taxon>Bacteria</taxon>
        <taxon>Bacillati</taxon>
        <taxon>Actinomycetota</taxon>
        <taxon>Actinomycetes</taxon>
        <taxon>Micrococcales</taxon>
        <taxon>Promicromonosporaceae</taxon>
        <taxon>Promicromonospora</taxon>
    </lineage>
</organism>
<dbReference type="InterPro" id="IPR050194">
    <property type="entry name" value="Glycosyltransferase_grp1"/>
</dbReference>
<dbReference type="InterPro" id="IPR001296">
    <property type="entry name" value="Glyco_trans_1"/>
</dbReference>
<feature type="domain" description="Glycosyl transferase family 1" evidence="5">
    <location>
        <begin position="225"/>
        <end position="364"/>
    </location>
</feature>
<dbReference type="RefSeq" id="WP_377142256.1">
    <property type="nucleotide sequence ID" value="NZ_JBHSFI010000010.1"/>
</dbReference>
<proteinExistence type="predicted"/>
<feature type="compositionally biased region" description="Low complexity" evidence="4">
    <location>
        <begin position="411"/>
        <end position="439"/>
    </location>
</feature>
<feature type="compositionally biased region" description="Basic and acidic residues" evidence="4">
    <location>
        <begin position="218"/>
        <end position="227"/>
    </location>
</feature>
<dbReference type="EMBL" id="JBHSFI010000010">
    <property type="protein sequence ID" value="MFC4632040.1"/>
    <property type="molecule type" value="Genomic_DNA"/>
</dbReference>
<feature type="region of interest" description="Disordered" evidence="4">
    <location>
        <begin position="407"/>
        <end position="439"/>
    </location>
</feature>
<dbReference type="PANTHER" id="PTHR45947:SF3">
    <property type="entry name" value="SULFOQUINOVOSYL TRANSFERASE SQD2"/>
    <property type="match status" value="1"/>
</dbReference>
<gene>
    <name evidence="7" type="ORF">ACFO6V_27615</name>
</gene>
<dbReference type="SUPFAM" id="SSF53756">
    <property type="entry name" value="UDP-Glycosyltransferase/glycogen phosphorylase"/>
    <property type="match status" value="1"/>
</dbReference>
<dbReference type="Gene3D" id="3.40.50.2000">
    <property type="entry name" value="Glycogen Phosphorylase B"/>
    <property type="match status" value="2"/>
</dbReference>
<evidence type="ECO:0000256" key="4">
    <source>
        <dbReference type="SAM" id="MobiDB-lite"/>
    </source>
</evidence>
<evidence type="ECO:0000256" key="2">
    <source>
        <dbReference type="ARBA" id="ARBA00022676"/>
    </source>
</evidence>
<evidence type="ECO:0000256" key="3">
    <source>
        <dbReference type="ARBA" id="ARBA00022679"/>
    </source>
</evidence>
<feature type="domain" description="Glycosyltransferase subfamily 4-like N-terminal" evidence="6">
    <location>
        <begin position="19"/>
        <end position="208"/>
    </location>
</feature>
<feature type="region of interest" description="Disordered" evidence="4">
    <location>
        <begin position="208"/>
        <end position="227"/>
    </location>
</feature>
<dbReference type="InterPro" id="IPR028098">
    <property type="entry name" value="Glyco_trans_4-like_N"/>
</dbReference>
<keyword evidence="8" id="KW-1185">Reference proteome</keyword>
<evidence type="ECO:0000259" key="6">
    <source>
        <dbReference type="Pfam" id="PF13439"/>
    </source>
</evidence>
<evidence type="ECO:0000256" key="1">
    <source>
        <dbReference type="ARBA" id="ARBA00021292"/>
    </source>
</evidence>
<dbReference type="Pfam" id="PF00534">
    <property type="entry name" value="Glycos_transf_1"/>
    <property type="match status" value="1"/>
</dbReference>
<evidence type="ECO:0000313" key="8">
    <source>
        <dbReference type="Proteomes" id="UP001596011"/>
    </source>
</evidence>